<dbReference type="GO" id="GO:0005886">
    <property type="term" value="C:plasma membrane"/>
    <property type="evidence" value="ECO:0007669"/>
    <property type="project" value="UniProtKB-SubCell"/>
</dbReference>
<organism evidence="12 13">
    <name type="scientific">Lithocarpus litseifolius</name>
    <dbReference type="NCBI Taxonomy" id="425828"/>
    <lineage>
        <taxon>Eukaryota</taxon>
        <taxon>Viridiplantae</taxon>
        <taxon>Streptophyta</taxon>
        <taxon>Embryophyta</taxon>
        <taxon>Tracheophyta</taxon>
        <taxon>Spermatophyta</taxon>
        <taxon>Magnoliopsida</taxon>
        <taxon>eudicotyledons</taxon>
        <taxon>Gunneridae</taxon>
        <taxon>Pentapetalae</taxon>
        <taxon>rosids</taxon>
        <taxon>fabids</taxon>
        <taxon>Fagales</taxon>
        <taxon>Fagaceae</taxon>
        <taxon>Lithocarpus</taxon>
    </lineage>
</organism>
<keyword evidence="3" id="KW-1003">Cell membrane</keyword>
<evidence type="ECO:0000256" key="7">
    <source>
        <dbReference type="ARBA" id="ARBA00022737"/>
    </source>
</evidence>
<dbReference type="Pfam" id="PF13855">
    <property type="entry name" value="LRR_8"/>
    <property type="match status" value="1"/>
</dbReference>
<accession>A0AAW2DHJ9</accession>
<dbReference type="AlphaFoldDB" id="A0AAW2DHJ9"/>
<dbReference type="PRINTS" id="PR00019">
    <property type="entry name" value="LEURICHRPT"/>
</dbReference>
<protein>
    <submittedName>
        <fullName evidence="12">Uncharacterized protein</fullName>
    </submittedName>
</protein>
<evidence type="ECO:0000256" key="6">
    <source>
        <dbReference type="ARBA" id="ARBA00022729"/>
    </source>
</evidence>
<keyword evidence="8" id="KW-1133">Transmembrane helix</keyword>
<evidence type="ECO:0000313" key="13">
    <source>
        <dbReference type="Proteomes" id="UP001459277"/>
    </source>
</evidence>
<dbReference type="PANTHER" id="PTHR48062">
    <property type="entry name" value="RECEPTOR-LIKE PROTEIN 14"/>
    <property type="match status" value="1"/>
</dbReference>
<evidence type="ECO:0000256" key="10">
    <source>
        <dbReference type="ARBA" id="ARBA00023180"/>
    </source>
</evidence>
<evidence type="ECO:0000256" key="4">
    <source>
        <dbReference type="ARBA" id="ARBA00022614"/>
    </source>
</evidence>
<dbReference type="SMART" id="SM00369">
    <property type="entry name" value="LRR_TYP"/>
    <property type="match status" value="5"/>
</dbReference>
<evidence type="ECO:0000256" key="1">
    <source>
        <dbReference type="ARBA" id="ARBA00004236"/>
    </source>
</evidence>
<evidence type="ECO:0000313" key="12">
    <source>
        <dbReference type="EMBL" id="KAL0010110.1"/>
    </source>
</evidence>
<dbReference type="Proteomes" id="UP001459277">
    <property type="component" value="Unassembled WGS sequence"/>
</dbReference>
<evidence type="ECO:0000256" key="8">
    <source>
        <dbReference type="ARBA" id="ARBA00022989"/>
    </source>
</evidence>
<keyword evidence="13" id="KW-1185">Reference proteome</keyword>
<keyword evidence="9" id="KW-0472">Membrane</keyword>
<comment type="similarity">
    <text evidence="2">Belongs to the RLP family.</text>
</comment>
<evidence type="ECO:0000256" key="2">
    <source>
        <dbReference type="ARBA" id="ARBA00009592"/>
    </source>
</evidence>
<dbReference type="FunFam" id="3.80.10.10:FF:000095">
    <property type="entry name" value="LRR receptor-like serine/threonine-protein kinase GSO1"/>
    <property type="match status" value="1"/>
</dbReference>
<keyword evidence="10" id="KW-0325">Glycoprotein</keyword>
<reference evidence="12 13" key="1">
    <citation type="submission" date="2024-01" db="EMBL/GenBank/DDBJ databases">
        <title>A telomere-to-telomere, gap-free genome of sweet tea (Lithocarpus litseifolius).</title>
        <authorList>
            <person name="Zhou J."/>
        </authorList>
    </citation>
    <scope>NUCLEOTIDE SEQUENCE [LARGE SCALE GENOMIC DNA]</scope>
    <source>
        <strain evidence="12">Zhou-2022a</strain>
        <tissue evidence="12">Leaf</tissue>
    </source>
</reference>
<dbReference type="Gene3D" id="3.80.10.10">
    <property type="entry name" value="Ribonuclease Inhibitor"/>
    <property type="match status" value="5"/>
</dbReference>
<keyword evidence="6" id="KW-0732">Signal</keyword>
<evidence type="ECO:0000256" key="11">
    <source>
        <dbReference type="ARBA" id="ARBA00037847"/>
    </source>
</evidence>
<evidence type="ECO:0000256" key="5">
    <source>
        <dbReference type="ARBA" id="ARBA00022692"/>
    </source>
</evidence>
<gene>
    <name evidence="12" type="ORF">SO802_005218</name>
</gene>
<keyword evidence="4" id="KW-0433">Leucine-rich repeat</keyword>
<dbReference type="InterPro" id="IPR032675">
    <property type="entry name" value="LRR_dom_sf"/>
</dbReference>
<dbReference type="SUPFAM" id="SSF52047">
    <property type="entry name" value="RNI-like"/>
    <property type="match status" value="1"/>
</dbReference>
<dbReference type="Pfam" id="PF00560">
    <property type="entry name" value="LRR_1"/>
    <property type="match status" value="8"/>
</dbReference>
<evidence type="ECO:0000256" key="3">
    <source>
        <dbReference type="ARBA" id="ARBA00022475"/>
    </source>
</evidence>
<dbReference type="EMBL" id="JAZDWU010000002">
    <property type="protein sequence ID" value="KAL0010110.1"/>
    <property type="molecule type" value="Genomic_DNA"/>
</dbReference>
<dbReference type="PROSITE" id="PS51450">
    <property type="entry name" value="LRR"/>
    <property type="match status" value="1"/>
</dbReference>
<dbReference type="InterPro" id="IPR003591">
    <property type="entry name" value="Leu-rich_rpt_typical-subtyp"/>
</dbReference>
<dbReference type="FunFam" id="3.80.10.10:FF:000213">
    <property type="entry name" value="Tyrosine-sulfated glycopeptide receptor 1"/>
    <property type="match status" value="1"/>
</dbReference>
<dbReference type="SUPFAM" id="SSF52058">
    <property type="entry name" value="L domain-like"/>
    <property type="match status" value="1"/>
</dbReference>
<evidence type="ECO:0000256" key="9">
    <source>
        <dbReference type="ARBA" id="ARBA00023136"/>
    </source>
</evidence>
<keyword evidence="5" id="KW-0812">Transmembrane</keyword>
<proteinExistence type="inferred from homology"/>
<dbReference type="InterPro" id="IPR001611">
    <property type="entry name" value="Leu-rich_rpt"/>
</dbReference>
<comment type="subcellular location">
    <subcellularLocation>
        <location evidence="1">Cell membrane</location>
    </subcellularLocation>
    <subcellularLocation>
        <location evidence="11">Endomembrane system</location>
        <topology evidence="11">Single-pass membrane protein</topology>
    </subcellularLocation>
</comment>
<name>A0AAW2DHJ9_9ROSI</name>
<keyword evidence="7" id="KW-0677">Repeat</keyword>
<sequence>MLKKLEELDLSDNNFEGILPPCLGRLTSLRFLDISKNQFSGNVPSFVIANLKSLEYIDLSYNRFEGLFSFSSLANHSKLKVVRFKGENYRVEDDNKFVSESNKLVIETENPSWEPSFQLKVLLLPNCNLNNFSSNVPKFLFYQRELELVDISHNRLKGSFPNWLIENNTRLKLLNLRDNYFGGPFNLPTDHYKNLSWLDFSYNNFDGQLQENIGNILNLQYLNISRNHFEGNLPSSIGDMNNLEKLDLSNNYFSGENNNHFRGTLPDKVSPAGSYLGILDISNNGFSGLIPKWLGNMQFLWSLDMSNNFFEGQIPCEMHAYILIDLSHNWLSGLSPSCADLSIIQHLFLQGNRLTGPVPKVTFSVSFHLVTLDIRDNLFSGRIPYEVGELSNLRILLLSGNNFSGTIPKQLCWLKDLEIMDLSKNYLSGTIPQCFHNITFGKLNAIDAFDGLHQPNSTFLEFRHITIPYQGILNRYFEIYEVEQNAAADFGIEFVMKYRSYFYKGGILDIMSGLDLSFNKLTGEIPLELGQLSPILALNLSYNQLMGFIPTTFSNLTQLESLDLSHNNLSGEIPSILIDLHFLEVFNVAYNNLSGKVPDMKGQFGTFQNSSYEGNAFLCGPPLEKSCTRVDNSPPLPRKSLTTSKGKWCEVDPLVFSTSFWMRTFTFNVRCNGLHAWSGGSGRYLDL</sequence>
<dbReference type="PANTHER" id="PTHR48062:SF52">
    <property type="entry name" value="RECEPTOR-LIKE PROTEIN 8-RELATED"/>
    <property type="match status" value="1"/>
</dbReference>
<dbReference type="InterPro" id="IPR051502">
    <property type="entry name" value="RLP_Defense_Trigger"/>
</dbReference>
<dbReference type="GO" id="GO:0012505">
    <property type="term" value="C:endomembrane system"/>
    <property type="evidence" value="ECO:0007669"/>
    <property type="project" value="UniProtKB-SubCell"/>
</dbReference>
<comment type="caution">
    <text evidence="12">The sequence shown here is derived from an EMBL/GenBank/DDBJ whole genome shotgun (WGS) entry which is preliminary data.</text>
</comment>
<dbReference type="FunFam" id="3.80.10.10:FF:001678">
    <property type="entry name" value="Calmodulin-binding receptor kinase CaMRLK"/>
    <property type="match status" value="1"/>
</dbReference>